<sequence>MEYLSRNLNALKENNEFKYHPICAKLGITHLSFADDLLLFARGDLPSVTLIQQCFSEFSTTSSLQENMDKSSVYFGGMAQKEREQILHKLGFGQGELPFKYLGIPLSTKKLSLMQWQPLIDKMVPRISNWTSKKLSYARRIQLVKTVMFGIQAYWAQFFLIPAKIMKAIEEYYRSYIWSVAKNYWDLTHKQDTMWIKWVHVFYIKGQQIDQMAIPKQSSWMLRKIFEARETVQLNQITVKAWSSMVR</sequence>
<dbReference type="RefSeq" id="XP_016440063.1">
    <property type="nucleotide sequence ID" value="XM_016584577.1"/>
</dbReference>
<accession>A0A1S3XJH3</accession>
<dbReference type="PANTHER" id="PTHR33116">
    <property type="entry name" value="REVERSE TRANSCRIPTASE ZINC-BINDING DOMAIN-CONTAINING PROTEIN-RELATED-RELATED"/>
    <property type="match status" value="1"/>
</dbReference>
<dbReference type="STRING" id="4097.A0A1S3XJH3"/>
<organism evidence="1">
    <name type="scientific">Nicotiana tabacum</name>
    <name type="common">Common tobacco</name>
    <dbReference type="NCBI Taxonomy" id="4097"/>
    <lineage>
        <taxon>Eukaryota</taxon>
        <taxon>Viridiplantae</taxon>
        <taxon>Streptophyta</taxon>
        <taxon>Embryophyta</taxon>
        <taxon>Tracheophyta</taxon>
        <taxon>Spermatophyta</taxon>
        <taxon>Magnoliopsida</taxon>
        <taxon>eudicotyledons</taxon>
        <taxon>Gunneridae</taxon>
        <taxon>Pentapetalae</taxon>
        <taxon>asterids</taxon>
        <taxon>lamiids</taxon>
        <taxon>Solanales</taxon>
        <taxon>Solanaceae</taxon>
        <taxon>Nicotianoideae</taxon>
        <taxon>Nicotianeae</taxon>
        <taxon>Nicotiana</taxon>
    </lineage>
</organism>
<evidence type="ECO:0008006" key="2">
    <source>
        <dbReference type="Google" id="ProtNLM"/>
    </source>
</evidence>
<protein>
    <recommendedName>
        <fullName evidence="2">Reverse transcriptase domain-containing protein</fullName>
    </recommendedName>
</protein>
<reference evidence="1" key="1">
    <citation type="submission" date="2025-08" db="UniProtKB">
        <authorList>
            <consortium name="RefSeq"/>
        </authorList>
    </citation>
    <scope>IDENTIFICATION</scope>
</reference>
<dbReference type="AlphaFoldDB" id="A0A1S3XJH3"/>
<evidence type="ECO:0000313" key="1">
    <source>
        <dbReference type="RefSeq" id="XP_016440063.1"/>
    </source>
</evidence>
<dbReference type="KEGG" id="nta:107765875"/>
<name>A0A1S3XJH3_TOBAC</name>
<dbReference type="PANTHER" id="PTHR33116:SF66">
    <property type="entry name" value="REVERSE TRANSCRIPTASE ZINC-BINDING DOMAIN-CONTAINING PROTEIN"/>
    <property type="match status" value="1"/>
</dbReference>
<proteinExistence type="predicted"/>
<dbReference type="PaxDb" id="4097-A0A1S3XJH3"/>
<dbReference type="OrthoDB" id="1751077at2759"/>
<gene>
    <name evidence="1" type="primary">LOC107765875</name>
</gene>